<proteinExistence type="predicted"/>
<keyword evidence="2" id="KW-1185">Reference proteome</keyword>
<evidence type="ECO:0000313" key="2">
    <source>
        <dbReference type="Proteomes" id="UP000270094"/>
    </source>
</evidence>
<sequence length="105" mass="11388">MTCFPRDGLPPHRGAGVTLGVELRSTAEVSRRVTQAEKEFDVSGSPDAQLTVGHGRSTTVWLIQSPGCSLIHLRSAIACSESLAGLWKVLLMFGKISFTHCLYNM</sequence>
<gene>
    <name evidence="1" type="ORF">SVUK_LOCUS2496</name>
</gene>
<dbReference type="AlphaFoldDB" id="A0A3P7KH28"/>
<reference evidence="1 2" key="1">
    <citation type="submission" date="2018-11" db="EMBL/GenBank/DDBJ databases">
        <authorList>
            <consortium name="Pathogen Informatics"/>
        </authorList>
    </citation>
    <scope>NUCLEOTIDE SEQUENCE [LARGE SCALE GENOMIC DNA]</scope>
</reference>
<evidence type="ECO:0000313" key="1">
    <source>
        <dbReference type="EMBL" id="VDM67498.1"/>
    </source>
</evidence>
<dbReference type="EMBL" id="UYYB01005690">
    <property type="protein sequence ID" value="VDM67498.1"/>
    <property type="molecule type" value="Genomic_DNA"/>
</dbReference>
<protein>
    <submittedName>
        <fullName evidence="1">Uncharacterized protein</fullName>
    </submittedName>
</protein>
<dbReference type="Proteomes" id="UP000270094">
    <property type="component" value="Unassembled WGS sequence"/>
</dbReference>
<organism evidence="1 2">
    <name type="scientific">Strongylus vulgaris</name>
    <name type="common">Blood worm</name>
    <dbReference type="NCBI Taxonomy" id="40348"/>
    <lineage>
        <taxon>Eukaryota</taxon>
        <taxon>Metazoa</taxon>
        <taxon>Ecdysozoa</taxon>
        <taxon>Nematoda</taxon>
        <taxon>Chromadorea</taxon>
        <taxon>Rhabditida</taxon>
        <taxon>Rhabditina</taxon>
        <taxon>Rhabditomorpha</taxon>
        <taxon>Strongyloidea</taxon>
        <taxon>Strongylidae</taxon>
        <taxon>Strongylus</taxon>
    </lineage>
</organism>
<name>A0A3P7KH28_STRVU</name>
<accession>A0A3P7KH28</accession>